<dbReference type="GO" id="GO:0001682">
    <property type="term" value="P:tRNA 5'-leader removal"/>
    <property type="evidence" value="ECO:0007669"/>
    <property type="project" value="UniProtKB-UniRule"/>
</dbReference>
<dbReference type="PANTHER" id="PTHR33992">
    <property type="entry name" value="RIBONUCLEASE P PROTEIN COMPONENT"/>
    <property type="match status" value="1"/>
</dbReference>
<evidence type="ECO:0000256" key="1">
    <source>
        <dbReference type="ARBA" id="ARBA00002663"/>
    </source>
</evidence>
<protein>
    <recommendedName>
        <fullName evidence="7 8">Ribonuclease P protein component</fullName>
        <shortName evidence="7">RNase P protein</shortName>
        <shortName evidence="7">RNaseP protein</shortName>
        <ecNumber evidence="7 8">3.1.26.5</ecNumber>
    </recommendedName>
    <alternativeName>
        <fullName evidence="7">Protein C5</fullName>
    </alternativeName>
</protein>
<comment type="subunit">
    <text evidence="7">Consists of a catalytic RNA component (M1 or rnpB) and a protein subunit.</text>
</comment>
<dbReference type="Proteomes" id="UP000486602">
    <property type="component" value="Unassembled WGS sequence"/>
</dbReference>
<dbReference type="NCBIfam" id="TIGR00188">
    <property type="entry name" value="rnpA"/>
    <property type="match status" value="1"/>
</dbReference>
<name>A0A7K3WPD1_9FLAO</name>
<accession>A0A7K3WPD1</accession>
<dbReference type="PROSITE" id="PS00648">
    <property type="entry name" value="RIBONUCLEASE_P"/>
    <property type="match status" value="1"/>
</dbReference>
<dbReference type="EC" id="3.1.26.5" evidence="7 8"/>
<sequence length="131" mass="14987">MSAFSFPKSERICNKHDIDLLFENGASVRDGSIVLRFAFRESVENELTQKVLVVVPKKRVRRAVDRNKLKRQIREIYRLNKINQKIEAAPGKTILIAIIYTGKPEAEYAQIEKNYLQAGAKIKKELTRGTG</sequence>
<evidence type="ECO:0000256" key="8">
    <source>
        <dbReference type="NCBIfam" id="TIGR00188"/>
    </source>
</evidence>
<proteinExistence type="inferred from homology"/>
<evidence type="ECO:0000256" key="3">
    <source>
        <dbReference type="ARBA" id="ARBA00022722"/>
    </source>
</evidence>
<dbReference type="PANTHER" id="PTHR33992:SF1">
    <property type="entry name" value="RIBONUCLEASE P PROTEIN COMPONENT"/>
    <property type="match status" value="1"/>
</dbReference>
<dbReference type="GO" id="GO:0030677">
    <property type="term" value="C:ribonuclease P complex"/>
    <property type="evidence" value="ECO:0007669"/>
    <property type="project" value="TreeGrafter"/>
</dbReference>
<dbReference type="EMBL" id="JAAGVY010000012">
    <property type="protein sequence ID" value="NEN23519.1"/>
    <property type="molecule type" value="Genomic_DNA"/>
</dbReference>
<dbReference type="GO" id="GO:0000049">
    <property type="term" value="F:tRNA binding"/>
    <property type="evidence" value="ECO:0007669"/>
    <property type="project" value="UniProtKB-UniRule"/>
</dbReference>
<dbReference type="GO" id="GO:0004526">
    <property type="term" value="F:ribonuclease P activity"/>
    <property type="evidence" value="ECO:0007669"/>
    <property type="project" value="UniProtKB-UniRule"/>
</dbReference>
<evidence type="ECO:0000256" key="4">
    <source>
        <dbReference type="ARBA" id="ARBA00022759"/>
    </source>
</evidence>
<dbReference type="InterPro" id="IPR020539">
    <property type="entry name" value="RNase_P_CS"/>
</dbReference>
<dbReference type="InterPro" id="IPR020568">
    <property type="entry name" value="Ribosomal_Su5_D2-typ_SF"/>
</dbReference>
<dbReference type="HAMAP" id="MF_00227">
    <property type="entry name" value="RNase_P"/>
    <property type="match status" value="1"/>
</dbReference>
<keyword evidence="3 7" id="KW-0540">Nuclease</keyword>
<dbReference type="Gene3D" id="3.30.230.10">
    <property type="match status" value="1"/>
</dbReference>
<dbReference type="GO" id="GO:0042781">
    <property type="term" value="F:3'-tRNA processing endoribonuclease activity"/>
    <property type="evidence" value="ECO:0007669"/>
    <property type="project" value="TreeGrafter"/>
</dbReference>
<comment type="function">
    <text evidence="1 7">RNaseP catalyzes the removal of the 5'-leader sequence from pre-tRNA to produce the mature 5'-terminus. It can also cleave other RNA substrates such as 4.5S RNA. The protein component plays an auxiliary but essential role in vivo by binding to the 5'-leader sequence and broadening the substrate specificity of the ribozyme.</text>
</comment>
<evidence type="ECO:0000256" key="5">
    <source>
        <dbReference type="ARBA" id="ARBA00022801"/>
    </source>
</evidence>
<comment type="caution">
    <text evidence="9">The sequence shown here is derived from an EMBL/GenBank/DDBJ whole genome shotgun (WGS) entry which is preliminary data.</text>
</comment>
<comment type="catalytic activity">
    <reaction evidence="7">
        <text>Endonucleolytic cleavage of RNA, removing 5'-extranucleotides from tRNA precursor.</text>
        <dbReference type="EC" id="3.1.26.5"/>
    </reaction>
</comment>
<gene>
    <name evidence="7 9" type="primary">rnpA</name>
    <name evidence="9" type="ORF">G3O08_08400</name>
</gene>
<keyword evidence="2 7" id="KW-0819">tRNA processing</keyword>
<comment type="similarity">
    <text evidence="7">Belongs to the RnpA family.</text>
</comment>
<dbReference type="InterPro" id="IPR000100">
    <property type="entry name" value="RNase_P"/>
</dbReference>
<dbReference type="Pfam" id="PF00825">
    <property type="entry name" value="Ribonuclease_P"/>
    <property type="match status" value="1"/>
</dbReference>
<organism evidence="9 10">
    <name type="scientific">Cryomorpha ignava</name>
    <dbReference type="NCBI Taxonomy" id="101383"/>
    <lineage>
        <taxon>Bacteria</taxon>
        <taxon>Pseudomonadati</taxon>
        <taxon>Bacteroidota</taxon>
        <taxon>Flavobacteriia</taxon>
        <taxon>Flavobacteriales</taxon>
        <taxon>Cryomorphaceae</taxon>
        <taxon>Cryomorpha</taxon>
    </lineage>
</organism>
<keyword evidence="6 7" id="KW-0694">RNA-binding</keyword>
<keyword evidence="5 7" id="KW-0378">Hydrolase</keyword>
<reference evidence="9 10" key="1">
    <citation type="submission" date="2020-02" db="EMBL/GenBank/DDBJ databases">
        <title>Out from the shadows clarifying the taxonomy of the family Cryomorphaceae and related taxa by utilizing the GTDB taxonomic framework.</title>
        <authorList>
            <person name="Bowman J.P."/>
        </authorList>
    </citation>
    <scope>NUCLEOTIDE SEQUENCE [LARGE SCALE GENOMIC DNA]</scope>
    <source>
        <strain evidence="9 10">QSSC 1-22</strain>
    </source>
</reference>
<dbReference type="RefSeq" id="WP_163284833.1">
    <property type="nucleotide sequence ID" value="NZ_JAAGVY010000012.1"/>
</dbReference>
<dbReference type="AlphaFoldDB" id="A0A7K3WPD1"/>
<dbReference type="InterPro" id="IPR014721">
    <property type="entry name" value="Ribsml_uS5_D2-typ_fold_subgr"/>
</dbReference>
<keyword evidence="10" id="KW-1185">Reference proteome</keyword>
<evidence type="ECO:0000313" key="10">
    <source>
        <dbReference type="Proteomes" id="UP000486602"/>
    </source>
</evidence>
<dbReference type="SUPFAM" id="SSF54211">
    <property type="entry name" value="Ribosomal protein S5 domain 2-like"/>
    <property type="match status" value="1"/>
</dbReference>
<keyword evidence="4 7" id="KW-0255">Endonuclease</keyword>
<evidence type="ECO:0000256" key="6">
    <source>
        <dbReference type="ARBA" id="ARBA00022884"/>
    </source>
</evidence>
<evidence type="ECO:0000256" key="7">
    <source>
        <dbReference type="HAMAP-Rule" id="MF_00227"/>
    </source>
</evidence>
<evidence type="ECO:0000313" key="9">
    <source>
        <dbReference type="EMBL" id="NEN23519.1"/>
    </source>
</evidence>
<evidence type="ECO:0000256" key="2">
    <source>
        <dbReference type="ARBA" id="ARBA00022694"/>
    </source>
</evidence>